<dbReference type="Proteomes" id="UP000478546">
    <property type="component" value="Unassembled WGS sequence"/>
</dbReference>
<evidence type="ECO:0000313" key="3">
    <source>
        <dbReference type="EMBL" id="NDK57131.1"/>
    </source>
</evidence>
<evidence type="ECO:0000259" key="2">
    <source>
        <dbReference type="Pfam" id="PF03372"/>
    </source>
</evidence>
<dbReference type="GO" id="GO:0016020">
    <property type="term" value="C:membrane"/>
    <property type="evidence" value="ECO:0007669"/>
    <property type="project" value="GOC"/>
</dbReference>
<organism evidence="3 4">
    <name type="scientific">Pontibacter fetidus</name>
    <dbReference type="NCBI Taxonomy" id="2700082"/>
    <lineage>
        <taxon>Bacteria</taxon>
        <taxon>Pseudomonadati</taxon>
        <taxon>Bacteroidota</taxon>
        <taxon>Cytophagia</taxon>
        <taxon>Cytophagales</taxon>
        <taxon>Hymenobacteraceae</taxon>
        <taxon>Pontibacter</taxon>
    </lineage>
</organism>
<dbReference type="GO" id="GO:0006506">
    <property type="term" value="P:GPI anchor biosynthetic process"/>
    <property type="evidence" value="ECO:0007669"/>
    <property type="project" value="TreeGrafter"/>
</dbReference>
<dbReference type="SUPFAM" id="SSF56219">
    <property type="entry name" value="DNase I-like"/>
    <property type="match status" value="1"/>
</dbReference>
<gene>
    <name evidence="3" type="ORF">GWO68_14495</name>
</gene>
<dbReference type="PANTHER" id="PTHR14859">
    <property type="entry name" value="CALCOFLUOR WHITE HYPERSENSITIVE PROTEIN PRECURSOR"/>
    <property type="match status" value="1"/>
</dbReference>
<keyword evidence="3" id="KW-0255">Endonuclease</keyword>
<keyword evidence="3" id="KW-0269">Exonuclease</keyword>
<dbReference type="PANTHER" id="PTHR14859:SF15">
    <property type="entry name" value="ENDONUCLEASE_EXONUCLEASE_PHOSPHATASE DOMAIN-CONTAINING PROTEIN"/>
    <property type="match status" value="1"/>
</dbReference>
<keyword evidence="1" id="KW-0472">Membrane</keyword>
<dbReference type="InterPro" id="IPR036691">
    <property type="entry name" value="Endo/exonu/phosph_ase_sf"/>
</dbReference>
<dbReference type="Pfam" id="PF03372">
    <property type="entry name" value="Exo_endo_phos"/>
    <property type="match status" value="1"/>
</dbReference>
<reference evidence="3 4" key="1">
    <citation type="submission" date="2020-01" db="EMBL/GenBank/DDBJ databases">
        <authorList>
            <person name="Kim M.K."/>
        </authorList>
    </citation>
    <scope>NUCLEOTIDE SEQUENCE [LARGE SCALE GENOMIC DNA]</scope>
    <source>
        <strain evidence="3 4">BT213</strain>
    </source>
</reference>
<dbReference type="AlphaFoldDB" id="A0A6B2H3W7"/>
<proteinExistence type="predicted"/>
<feature type="domain" description="Endonuclease/exonuclease/phosphatase" evidence="2">
    <location>
        <begin position="107"/>
        <end position="360"/>
    </location>
</feature>
<evidence type="ECO:0000256" key="1">
    <source>
        <dbReference type="SAM" id="Phobius"/>
    </source>
</evidence>
<dbReference type="CDD" id="cd09084">
    <property type="entry name" value="EEP-2"/>
    <property type="match status" value="1"/>
</dbReference>
<dbReference type="RefSeq" id="WP_162347187.1">
    <property type="nucleotide sequence ID" value="NZ_JAAEAA010000020.1"/>
</dbReference>
<keyword evidence="3" id="KW-0540">Nuclease</keyword>
<feature type="transmembrane region" description="Helical" evidence="1">
    <location>
        <begin position="12"/>
        <end position="34"/>
    </location>
</feature>
<keyword evidence="3" id="KW-0378">Hydrolase</keyword>
<feature type="transmembrane region" description="Helical" evidence="1">
    <location>
        <begin position="68"/>
        <end position="84"/>
    </location>
</feature>
<dbReference type="EMBL" id="JAAEAA010000020">
    <property type="protein sequence ID" value="NDK57131.1"/>
    <property type="molecule type" value="Genomic_DNA"/>
</dbReference>
<dbReference type="Gene3D" id="3.60.10.10">
    <property type="entry name" value="Endonuclease/exonuclease/phosphatase"/>
    <property type="match status" value="1"/>
</dbReference>
<accession>A0A6B2H3W7</accession>
<comment type="caution">
    <text evidence="3">The sequence shown here is derived from an EMBL/GenBank/DDBJ whole genome shotgun (WGS) entry which is preliminary data.</text>
</comment>
<dbReference type="GO" id="GO:0004519">
    <property type="term" value="F:endonuclease activity"/>
    <property type="evidence" value="ECO:0007669"/>
    <property type="project" value="UniProtKB-KW"/>
</dbReference>
<feature type="transmembrane region" description="Helical" evidence="1">
    <location>
        <begin position="40"/>
        <end position="61"/>
    </location>
</feature>
<name>A0A6B2H3W7_9BACT</name>
<keyword evidence="4" id="KW-1185">Reference proteome</keyword>
<dbReference type="InterPro" id="IPR051916">
    <property type="entry name" value="GPI-anchor_lipid_remodeler"/>
</dbReference>
<dbReference type="InterPro" id="IPR005135">
    <property type="entry name" value="Endo/exonuclease/phosphatase"/>
</dbReference>
<evidence type="ECO:0000313" key="4">
    <source>
        <dbReference type="Proteomes" id="UP000478546"/>
    </source>
</evidence>
<keyword evidence="1" id="KW-1133">Transmembrane helix</keyword>
<protein>
    <submittedName>
        <fullName evidence="3">Endonuclease/exonuclease/phosphatase family protein</fullName>
    </submittedName>
</protein>
<keyword evidence="1" id="KW-0812">Transmembrane</keyword>
<sequence length="372" mass="42511">MPGTFREIRRKVWLILNILVVFWVLLGVLCLRVPPHEFWPAGFVALSLPGALLINVLFLFYWLIKRSWYVVLPLLVIILGWGYYNRLVAFNFSDGKAPEGDKTLQVLSYNVHVFNAYADTDGSARDASSEMINWVAEHPADVYCLQEFYSNRGSSTYNTISRIGNRYDKFRYFSVSYVDRNKADIGIIIFSKYPVVDKGVIRFGESNHNRAIWADINVKGDTIRIYTAHLQSMSIKSQDIENTYSAIGDEVSFKKEGRNLARRLKKGFIARGHQVEKLLEHINESPHPVIVCGDLNDIPSSYTYNQLARKLQNAFVEAGTGVGATYNGPLPFLRIDNQFYSEGLRAYDFTTHYEMGLSDHFPISAKYVLEKE</sequence>
<dbReference type="GO" id="GO:0004527">
    <property type="term" value="F:exonuclease activity"/>
    <property type="evidence" value="ECO:0007669"/>
    <property type="project" value="UniProtKB-KW"/>
</dbReference>